<dbReference type="EMBL" id="EU522111">
    <property type="protein sequence ID" value="ACD03479.1"/>
    <property type="molecule type" value="Genomic_DNA"/>
</dbReference>
<feature type="compositionally biased region" description="Polar residues" evidence="1">
    <location>
        <begin position="13"/>
        <end position="23"/>
    </location>
</feature>
<keyword evidence="2" id="KW-1133">Transmembrane helix</keyword>
<keyword evidence="2" id="KW-0472">Membrane</keyword>
<organism evidence="3 4">
    <name type="scientific">Musca hytrovirus</name>
    <name type="common">isolate Musca domestica/United States/Boucias/-</name>
    <name type="synonym">MHV</name>
    <dbReference type="NCBI Taxonomy" id="523909"/>
    <lineage>
        <taxon>Viruses</taxon>
        <taxon>Viruses incertae sedis</taxon>
        <taxon>Naldaviricetes</taxon>
        <taxon>Lefavirales</taxon>
        <taxon>Hytrosaviridae</taxon>
        <taxon>Muscavirus</taxon>
        <taxon>Muscavirus musdomesticae</taxon>
    </lineage>
</organism>
<protein>
    <submittedName>
        <fullName evidence="3">Uncharacterized protein</fullName>
    </submittedName>
</protein>
<proteinExistence type="predicted"/>
<gene>
    <name evidence="3" type="ORF">MdSGHV020</name>
</gene>
<feature type="compositionally biased region" description="Gly residues" evidence="1">
    <location>
        <begin position="1"/>
        <end position="12"/>
    </location>
</feature>
<reference evidence="3 4" key="1">
    <citation type="journal article" date="2008" name="Virology">
        <title>Sequence analysis of a non-classified, non-occluded DNA virus that causes salivary gland hypertrophy of Musca domestica, MdSGHV.</title>
        <authorList>
            <person name="Garcia-Maruniak A."/>
            <person name="Maruniak J.E."/>
            <person name="Farmerie W."/>
            <person name="Boucias D.G."/>
        </authorList>
    </citation>
    <scope>NUCLEOTIDE SEQUENCE [LARGE SCALE GENOMIC DNA]</scope>
    <source>
        <strain evidence="4">Isolate Musca domestica/United States/Boucias/-</strain>
    </source>
</reference>
<dbReference type="GeneID" id="6295397"/>
<feature type="transmembrane region" description="Helical" evidence="2">
    <location>
        <begin position="53"/>
        <end position="70"/>
    </location>
</feature>
<evidence type="ECO:0000256" key="1">
    <source>
        <dbReference type="SAM" id="MobiDB-lite"/>
    </source>
</evidence>
<evidence type="ECO:0000313" key="4">
    <source>
        <dbReference type="Proteomes" id="UP000011274"/>
    </source>
</evidence>
<accession>B2YFZ7</accession>
<dbReference type="Proteomes" id="UP000011274">
    <property type="component" value="Segment"/>
</dbReference>
<dbReference type="RefSeq" id="YP_001883348.1">
    <property type="nucleotide sequence ID" value="NC_010671.1"/>
</dbReference>
<sequence length="104" mass="11387">MSQQAFGGGGGNTLFQNGNSSAGNRGGVPRLEKEVGDENIAKVTSVVFNPKNLRMYQIAFVVLFIVYIWMTEFANVATIMRSLFVVALLALMTVETILIVSYIH</sequence>
<keyword evidence="2" id="KW-0812">Transmembrane</keyword>
<evidence type="ECO:0000256" key="2">
    <source>
        <dbReference type="SAM" id="Phobius"/>
    </source>
</evidence>
<evidence type="ECO:0000313" key="3">
    <source>
        <dbReference type="EMBL" id="ACD03479.1"/>
    </source>
</evidence>
<keyword evidence="4" id="KW-1185">Reference proteome</keyword>
<dbReference type="KEGG" id="vg:6295397"/>
<organismHost>
    <name type="scientific">Musca domestica</name>
    <name type="common">House fly</name>
    <dbReference type="NCBI Taxonomy" id="7370"/>
</organismHost>
<feature type="region of interest" description="Disordered" evidence="1">
    <location>
        <begin position="1"/>
        <end position="31"/>
    </location>
</feature>
<name>B2YFZ7_MHVB</name>
<feature type="transmembrane region" description="Helical" evidence="2">
    <location>
        <begin position="82"/>
        <end position="103"/>
    </location>
</feature>